<dbReference type="Proteomes" id="UP001218188">
    <property type="component" value="Unassembled WGS sequence"/>
</dbReference>
<feature type="domain" description="F-box" evidence="1">
    <location>
        <begin position="440"/>
        <end position="488"/>
    </location>
</feature>
<dbReference type="EMBL" id="JARJCM010000031">
    <property type="protein sequence ID" value="KAJ7038521.1"/>
    <property type="molecule type" value="Genomic_DNA"/>
</dbReference>
<evidence type="ECO:0000313" key="3">
    <source>
        <dbReference type="Proteomes" id="UP001218188"/>
    </source>
</evidence>
<dbReference type="SUPFAM" id="SSF81383">
    <property type="entry name" value="F-box domain"/>
    <property type="match status" value="1"/>
</dbReference>
<dbReference type="AlphaFoldDB" id="A0AAD6T2F4"/>
<comment type="caution">
    <text evidence="2">The sequence shown here is derived from an EMBL/GenBank/DDBJ whole genome shotgun (WGS) entry which is preliminary data.</text>
</comment>
<gene>
    <name evidence="2" type="ORF">C8F04DRAFT_1179540</name>
</gene>
<protein>
    <recommendedName>
        <fullName evidence="1">F-box domain-containing protein</fullName>
    </recommendedName>
</protein>
<dbReference type="InterPro" id="IPR036047">
    <property type="entry name" value="F-box-like_dom_sf"/>
</dbReference>
<evidence type="ECO:0000313" key="2">
    <source>
        <dbReference type="EMBL" id="KAJ7038521.1"/>
    </source>
</evidence>
<organism evidence="2 3">
    <name type="scientific">Mycena alexandri</name>
    <dbReference type="NCBI Taxonomy" id="1745969"/>
    <lineage>
        <taxon>Eukaryota</taxon>
        <taxon>Fungi</taxon>
        <taxon>Dikarya</taxon>
        <taxon>Basidiomycota</taxon>
        <taxon>Agaricomycotina</taxon>
        <taxon>Agaricomycetes</taxon>
        <taxon>Agaricomycetidae</taxon>
        <taxon>Agaricales</taxon>
        <taxon>Marasmiineae</taxon>
        <taxon>Mycenaceae</taxon>
        <taxon>Mycena</taxon>
    </lineage>
</organism>
<name>A0AAD6T2F4_9AGAR</name>
<dbReference type="PROSITE" id="PS50181">
    <property type="entry name" value="FBOX"/>
    <property type="match status" value="1"/>
</dbReference>
<dbReference type="InterPro" id="IPR001810">
    <property type="entry name" value="F-box_dom"/>
</dbReference>
<accession>A0AAD6T2F4</accession>
<reference evidence="2" key="1">
    <citation type="submission" date="2023-03" db="EMBL/GenBank/DDBJ databases">
        <title>Massive genome expansion in bonnet fungi (Mycena s.s.) driven by repeated elements and novel gene families across ecological guilds.</title>
        <authorList>
            <consortium name="Lawrence Berkeley National Laboratory"/>
            <person name="Harder C.B."/>
            <person name="Miyauchi S."/>
            <person name="Viragh M."/>
            <person name="Kuo A."/>
            <person name="Thoen E."/>
            <person name="Andreopoulos B."/>
            <person name="Lu D."/>
            <person name="Skrede I."/>
            <person name="Drula E."/>
            <person name="Henrissat B."/>
            <person name="Morin E."/>
            <person name="Kohler A."/>
            <person name="Barry K."/>
            <person name="LaButti K."/>
            <person name="Morin E."/>
            <person name="Salamov A."/>
            <person name="Lipzen A."/>
            <person name="Mereny Z."/>
            <person name="Hegedus B."/>
            <person name="Baldrian P."/>
            <person name="Stursova M."/>
            <person name="Weitz H."/>
            <person name="Taylor A."/>
            <person name="Grigoriev I.V."/>
            <person name="Nagy L.G."/>
            <person name="Martin F."/>
            <person name="Kauserud H."/>
        </authorList>
    </citation>
    <scope>NUCLEOTIDE SEQUENCE</scope>
    <source>
        <strain evidence="2">CBHHK200</strain>
    </source>
</reference>
<sequence length="766" mass="86232">MSTDFEGWGPQSECFYVHTLCQRTNRLLALAPGTCAAFCSTMARLDVDALAEGTRVNMPQPFSNYVSYRLQNYYIWALEFLPGEFPKRSECVNIVRCERSRSLKMGISTSAAHRLQPLSPLCSLHHAPLPAVIRTLGVRALALTEYEKEFFSTREESCGEQSFYTFKNLVGSSGASLERRERLERFSPVVFGEIQDVYEMNDSRIGILLGCPTNATCDAQDLFARQVATIAVDNDNIISCYAPSNDSMGRLRKHYLAPESRGKILWCTVNLDRSDYLEEDGTKKSYDMWAVDLRTKKQEVGEHPLLGPGQKRKTPINAVAIRSLSNPIKYACSKCLFFVFSHMAYFDYSRYDANICHGFDPREPLLSVYNDAAICILEGCPYDAHWASILSTIDVVSLFKLSLRSEWLFKIVMSHVRACQPSCSNPLQENILPDHMGGPKDCLSTLPVELLSIILPELVLGDRLALSRTSRKFRALCARELQTCVRDMLTRFSLCHAEIRFMQTATNAIICGQCIPHLIDYSFVPAHLDFVTPNVTYSSVLRFFELATGSQPRGAILNNLYSPEGTDDSAKFGGNCSAYFIRVSRSITDNALDSVTYSPFSHLFGAVTHYGVWLAYAQTSTQGTTMPNHDCLDFADPATEDRIESNFRLLLTHFKVDLNLGRVHECGRTWECPMTPRTTVDDGCISLFFPNLPTGHTAQPLNVYPAKTSMHWSLGGRCCPWGLNHILEKVDMSCWQLRLRFDSYARWKRQFEQVLRSAVSIPSSPA</sequence>
<keyword evidence="3" id="KW-1185">Reference proteome</keyword>
<evidence type="ECO:0000259" key="1">
    <source>
        <dbReference type="PROSITE" id="PS50181"/>
    </source>
</evidence>
<proteinExistence type="predicted"/>